<accession>A0A517D2A8</accession>
<dbReference type="InterPro" id="IPR050370">
    <property type="entry name" value="HES_HEY"/>
</dbReference>
<dbReference type="GO" id="GO:0003677">
    <property type="term" value="F:DNA binding"/>
    <property type="evidence" value="ECO:0007669"/>
    <property type="project" value="UniProtKB-KW"/>
</dbReference>
<evidence type="ECO:0000256" key="3">
    <source>
        <dbReference type="ARBA" id="ARBA00023125"/>
    </source>
</evidence>
<feature type="region of interest" description="Disordered" evidence="6">
    <location>
        <begin position="1"/>
        <end position="30"/>
    </location>
</feature>
<evidence type="ECO:0000256" key="2">
    <source>
        <dbReference type="ARBA" id="ARBA00023015"/>
    </source>
</evidence>
<dbReference type="PROSITE" id="PS51054">
    <property type="entry name" value="ORANGE"/>
    <property type="match status" value="1"/>
</dbReference>
<dbReference type="GO" id="GO:0046983">
    <property type="term" value="F:protein dimerization activity"/>
    <property type="evidence" value="ECO:0007669"/>
    <property type="project" value="InterPro"/>
</dbReference>
<keyword evidence="5" id="KW-0539">Nucleus</keyword>
<dbReference type="SMART" id="SM00353">
    <property type="entry name" value="HLH"/>
    <property type="match status" value="1"/>
</dbReference>
<dbReference type="SUPFAM" id="SSF47459">
    <property type="entry name" value="HLH, helix-loop-helix DNA-binding domain"/>
    <property type="match status" value="1"/>
</dbReference>
<dbReference type="Gene3D" id="4.10.280.10">
    <property type="entry name" value="Helix-loop-helix DNA-binding domain"/>
    <property type="match status" value="1"/>
</dbReference>
<dbReference type="PROSITE" id="PS50888">
    <property type="entry name" value="BHLH"/>
    <property type="match status" value="1"/>
</dbReference>
<dbReference type="InterPro" id="IPR036638">
    <property type="entry name" value="HLH_DNA-bd_sf"/>
</dbReference>
<proteinExistence type="evidence at transcript level"/>
<evidence type="ECO:0000256" key="4">
    <source>
        <dbReference type="ARBA" id="ARBA00023163"/>
    </source>
</evidence>
<dbReference type="EMBL" id="MK353161">
    <property type="protein sequence ID" value="QDR71398.1"/>
    <property type="molecule type" value="mRNA"/>
</dbReference>
<keyword evidence="2" id="KW-0805">Transcription regulation</keyword>
<name>A0A517D2A8_UREUN</name>
<feature type="compositionally biased region" description="Low complexity" evidence="6">
    <location>
        <begin position="1"/>
        <end position="11"/>
    </location>
</feature>
<dbReference type="PANTHER" id="PTHR10985">
    <property type="entry name" value="BASIC HELIX-LOOP-HELIX TRANSCRIPTION FACTOR, HES-RELATED"/>
    <property type="match status" value="1"/>
</dbReference>
<evidence type="ECO:0000256" key="6">
    <source>
        <dbReference type="SAM" id="MobiDB-lite"/>
    </source>
</evidence>
<evidence type="ECO:0000313" key="9">
    <source>
        <dbReference type="EMBL" id="QDR71398.1"/>
    </source>
</evidence>
<dbReference type="InterPro" id="IPR003650">
    <property type="entry name" value="Orange_dom"/>
</dbReference>
<sequence>MTDVSSDSSLPPSSPPPRNQSRKTSKPLMEKRRRARINASLNQLKTLVLDSCKKDGARYSKLEKSDILELTVKHLQGLQSRHMSAAMVTDPTVASKFHSGYAECVHEVGRYLTSIDGLDPAMRSRLLLHLSTRTQQLDKQMANNLPTQPLFVHTSQSRPVAIALSSYPAVLSSGDSSSTSSIHTASPTEGDPASHVPFIQWCLPTMGSYYRGLAPTLPNPQSRTVRTTRDENVSVQDHSVSVNYNKEASSSWDFCPVKQETPGQSDLEQDLCSVTLVDDRACMKMSPNDTVWRPW</sequence>
<keyword evidence="4" id="KW-0804">Transcription</keyword>
<dbReference type="FunFam" id="4.10.280.10:FF:000009">
    <property type="entry name" value="Transcription factor HES-1"/>
    <property type="match status" value="1"/>
</dbReference>
<dbReference type="SUPFAM" id="SSF158457">
    <property type="entry name" value="Orange domain-like"/>
    <property type="match status" value="1"/>
</dbReference>
<dbReference type="Gene3D" id="6.10.250.980">
    <property type="match status" value="1"/>
</dbReference>
<feature type="domain" description="Orange" evidence="8">
    <location>
        <begin position="97"/>
        <end position="130"/>
    </location>
</feature>
<evidence type="ECO:0000256" key="1">
    <source>
        <dbReference type="ARBA" id="ARBA00004123"/>
    </source>
</evidence>
<comment type="subcellular location">
    <subcellularLocation>
        <location evidence="1">Nucleus</location>
    </subcellularLocation>
</comment>
<dbReference type="SMART" id="SM00511">
    <property type="entry name" value="ORANGE"/>
    <property type="match status" value="1"/>
</dbReference>
<feature type="domain" description="BHLH" evidence="7">
    <location>
        <begin position="21"/>
        <end position="78"/>
    </location>
</feature>
<dbReference type="AlphaFoldDB" id="A0A517D2A8"/>
<organism evidence="9">
    <name type="scientific">Urechis unicinctus</name>
    <name type="common">Fat innkeeper worm</name>
    <name type="synonym">Chinese penis fish</name>
    <dbReference type="NCBI Taxonomy" id="6432"/>
    <lineage>
        <taxon>Eukaryota</taxon>
        <taxon>Metazoa</taxon>
        <taxon>Spiralia</taxon>
        <taxon>Lophotrochozoa</taxon>
        <taxon>Annelida</taxon>
        <taxon>Polychaeta</taxon>
        <taxon>Echiura</taxon>
        <taxon>Xenopneusta</taxon>
        <taxon>Urechidae</taxon>
        <taxon>Urechis</taxon>
    </lineage>
</organism>
<dbReference type="InterPro" id="IPR011598">
    <property type="entry name" value="bHLH_dom"/>
</dbReference>
<protein>
    <submittedName>
        <fullName evidence="9">Hairy</fullName>
    </submittedName>
</protein>
<dbReference type="GO" id="GO:0006355">
    <property type="term" value="P:regulation of DNA-templated transcription"/>
    <property type="evidence" value="ECO:0007669"/>
    <property type="project" value="InterPro"/>
</dbReference>
<evidence type="ECO:0000259" key="7">
    <source>
        <dbReference type="PROSITE" id="PS50888"/>
    </source>
</evidence>
<dbReference type="Pfam" id="PF00010">
    <property type="entry name" value="HLH"/>
    <property type="match status" value="1"/>
</dbReference>
<dbReference type="GO" id="GO:0005634">
    <property type="term" value="C:nucleus"/>
    <property type="evidence" value="ECO:0007669"/>
    <property type="project" value="UniProtKB-SubCell"/>
</dbReference>
<evidence type="ECO:0000259" key="8">
    <source>
        <dbReference type="PROSITE" id="PS51054"/>
    </source>
</evidence>
<reference evidence="9" key="1">
    <citation type="submission" date="2018-12" db="EMBL/GenBank/DDBJ databases">
        <authorList>
            <person name="Li Q."/>
            <person name="Zhang Z."/>
        </authorList>
    </citation>
    <scope>NUCLEOTIDE SEQUENCE</scope>
</reference>
<feature type="compositionally biased region" description="Basic residues" evidence="6">
    <location>
        <begin position="20"/>
        <end position="30"/>
    </location>
</feature>
<evidence type="ECO:0000256" key="5">
    <source>
        <dbReference type="ARBA" id="ARBA00023242"/>
    </source>
</evidence>
<keyword evidence="3" id="KW-0238">DNA-binding</keyword>
<dbReference type="Pfam" id="PF07527">
    <property type="entry name" value="Hairy_orange"/>
    <property type="match status" value="1"/>
</dbReference>